<dbReference type="EMBL" id="BAABBB010000023">
    <property type="protein sequence ID" value="GAA3547997.1"/>
    <property type="molecule type" value="Genomic_DNA"/>
</dbReference>
<dbReference type="PANTHER" id="PTHR43022">
    <property type="entry name" value="PROTEIN SMF"/>
    <property type="match status" value="1"/>
</dbReference>
<protein>
    <recommendedName>
        <fullName evidence="2">Smf/DprA SLOG domain-containing protein</fullName>
    </recommendedName>
</protein>
<dbReference type="InterPro" id="IPR057666">
    <property type="entry name" value="DrpA_SLOG"/>
</dbReference>
<proteinExistence type="inferred from homology"/>
<keyword evidence="4" id="KW-1185">Reference proteome</keyword>
<reference evidence="4" key="1">
    <citation type="journal article" date="2019" name="Int. J. Syst. Evol. Microbiol.">
        <title>The Global Catalogue of Microorganisms (GCM) 10K type strain sequencing project: providing services to taxonomists for standard genome sequencing and annotation.</title>
        <authorList>
            <consortium name="The Broad Institute Genomics Platform"/>
            <consortium name="The Broad Institute Genome Sequencing Center for Infectious Disease"/>
            <person name="Wu L."/>
            <person name="Ma J."/>
        </authorList>
    </citation>
    <scope>NUCLEOTIDE SEQUENCE [LARGE SCALE GENOMIC DNA]</scope>
    <source>
        <strain evidence="4">JCM 17460</strain>
    </source>
</reference>
<dbReference type="Pfam" id="PF02481">
    <property type="entry name" value="DNA_processg_A"/>
    <property type="match status" value="1"/>
</dbReference>
<evidence type="ECO:0000313" key="3">
    <source>
        <dbReference type="EMBL" id="GAA3547997.1"/>
    </source>
</evidence>
<evidence type="ECO:0000259" key="2">
    <source>
        <dbReference type="Pfam" id="PF02481"/>
    </source>
</evidence>
<sequence length="302" mass="31937">MAVEQSTLDEHTALIVLLRTRPAGLKWPEIVAQVLEQGSAVAVRDSLIGAELLPSADSITAREDLRAWAVSDNRFVSILDEHYPSRLRGIHEAPPFVFMRGTPAAGDVGVSVVGSRNASARGIEMARAIAQTLVSMDVSVISGLAAGIDTAAHTACLEAGGRPVGVIGTGINLQYPAANRELHRRVAEAGLLLSQFWPDQPPQKHTFPMRNATMSGYGIATLVVEAGEHSGARIQARVAVQHGRPVILTDSVIENNVWARELVGQPGVHPAASIAEVKDIVGSLVEEPSRVSSALDSLVSAI</sequence>
<comment type="similarity">
    <text evidence="1">Belongs to the DprA/Smf family.</text>
</comment>
<name>A0ABP6WDW1_9ACTN</name>
<feature type="domain" description="Smf/DprA SLOG" evidence="2">
    <location>
        <begin position="75"/>
        <end position="255"/>
    </location>
</feature>
<accession>A0ABP6WDW1</accession>
<gene>
    <name evidence="3" type="ORF">GCM10022263_38790</name>
</gene>
<comment type="caution">
    <text evidence="3">The sequence shown here is derived from an EMBL/GenBank/DDBJ whole genome shotgun (WGS) entry which is preliminary data.</text>
</comment>
<organism evidence="3 4">
    <name type="scientific">Nocardioides daeguensis</name>
    <dbReference type="NCBI Taxonomy" id="908359"/>
    <lineage>
        <taxon>Bacteria</taxon>
        <taxon>Bacillati</taxon>
        <taxon>Actinomycetota</taxon>
        <taxon>Actinomycetes</taxon>
        <taxon>Propionibacteriales</taxon>
        <taxon>Nocardioidaceae</taxon>
        <taxon>Nocardioides</taxon>
    </lineage>
</organism>
<dbReference type="InterPro" id="IPR003488">
    <property type="entry name" value="DprA"/>
</dbReference>
<evidence type="ECO:0000313" key="4">
    <source>
        <dbReference type="Proteomes" id="UP001500301"/>
    </source>
</evidence>
<evidence type="ECO:0000256" key="1">
    <source>
        <dbReference type="ARBA" id="ARBA00006525"/>
    </source>
</evidence>
<dbReference type="PANTHER" id="PTHR43022:SF1">
    <property type="entry name" value="PROTEIN SMF"/>
    <property type="match status" value="1"/>
</dbReference>
<dbReference type="Proteomes" id="UP001500301">
    <property type="component" value="Unassembled WGS sequence"/>
</dbReference>
<dbReference type="Gene3D" id="3.40.50.450">
    <property type="match status" value="1"/>
</dbReference>
<dbReference type="SUPFAM" id="SSF102405">
    <property type="entry name" value="MCP/YpsA-like"/>
    <property type="match status" value="1"/>
</dbReference>